<keyword evidence="4" id="KW-1185">Reference proteome</keyword>
<feature type="domain" description="Mce/MlaD" evidence="2">
    <location>
        <begin position="32"/>
        <end position="106"/>
    </location>
</feature>
<organism evidence="3 4">
    <name type="scientific">Gordonia hankookensis</name>
    <dbReference type="NCBI Taxonomy" id="589403"/>
    <lineage>
        <taxon>Bacteria</taxon>
        <taxon>Bacillati</taxon>
        <taxon>Actinomycetota</taxon>
        <taxon>Actinomycetes</taxon>
        <taxon>Mycobacteriales</taxon>
        <taxon>Gordoniaceae</taxon>
        <taxon>Gordonia</taxon>
    </lineage>
</organism>
<reference evidence="3 4" key="1">
    <citation type="submission" date="2020-09" db="EMBL/GenBank/DDBJ databases">
        <title>Novel species in genus Gordonia.</title>
        <authorList>
            <person name="Zhang G."/>
        </authorList>
    </citation>
    <scope>NUCLEOTIDE SEQUENCE [LARGE SCALE GENOMIC DNA]</scope>
    <source>
        <strain evidence="3 4">ON-33</strain>
    </source>
</reference>
<sequence length="367" mass="38723">MTRGRIIKVALLAVAVLLVVGVARSCTDDDHTISVVAQFDNASGLYEGNAVAVLGMPVGKVTKITPHAGFVDVAMDISSDTPVPADASAVTVSTSVLTDRHVELTPVYQGGPRLQDNAHLGLTRTRTPVEVDRMLAMADKLSVQLQGDNRGGGPVADLLNVSAAMTSGNGPDIRSALGSLSRALAMGSDHGEQTRNAITDIVDDMSSLSATAARNDSTIREFGSSVQKMSDLFADQNIGWGTTGAKINAVLGEATDLMQKRRNDVADTVSGATTVTRALADYRRSLSEFLDVAPLVMDNAYNTIDQKAGIARVHAQLEKVFFDGRLVKEVCNVLGMRQLGCSTGTLRDFGPDFGMDGMLEAMAGKPQ</sequence>
<dbReference type="Proteomes" id="UP000602395">
    <property type="component" value="Unassembled WGS sequence"/>
</dbReference>
<dbReference type="PANTHER" id="PTHR33371">
    <property type="entry name" value="INTERMEMBRANE PHOSPHOLIPID TRANSPORT SYSTEM BINDING PROTEIN MLAD-RELATED"/>
    <property type="match status" value="1"/>
</dbReference>
<feature type="signal peptide" evidence="1">
    <location>
        <begin position="1"/>
        <end position="25"/>
    </location>
</feature>
<feature type="chain" id="PRO_5046307696" evidence="1">
    <location>
        <begin position="26"/>
        <end position="367"/>
    </location>
</feature>
<dbReference type="InterPro" id="IPR003399">
    <property type="entry name" value="Mce/MlaD"/>
</dbReference>
<dbReference type="InterPro" id="IPR005693">
    <property type="entry name" value="Mce"/>
</dbReference>
<gene>
    <name evidence="3" type="ORF">IDF66_07930</name>
</gene>
<proteinExistence type="predicted"/>
<accession>A0ABR7WB72</accession>
<dbReference type="NCBIfam" id="TIGR00996">
    <property type="entry name" value="Mtu_fam_mce"/>
    <property type="match status" value="1"/>
</dbReference>
<evidence type="ECO:0000313" key="3">
    <source>
        <dbReference type="EMBL" id="MBD1319513.1"/>
    </source>
</evidence>
<evidence type="ECO:0000256" key="1">
    <source>
        <dbReference type="SAM" id="SignalP"/>
    </source>
</evidence>
<dbReference type="InterPro" id="IPR052336">
    <property type="entry name" value="MlaD_Phospholipid_Transporter"/>
</dbReference>
<dbReference type="EMBL" id="JACWMS010000002">
    <property type="protein sequence ID" value="MBD1319513.1"/>
    <property type="molecule type" value="Genomic_DNA"/>
</dbReference>
<protein>
    <submittedName>
        <fullName evidence="3">MCE family protein</fullName>
    </submittedName>
</protein>
<dbReference type="Pfam" id="PF02470">
    <property type="entry name" value="MlaD"/>
    <property type="match status" value="1"/>
</dbReference>
<comment type="caution">
    <text evidence="3">The sequence shown here is derived from an EMBL/GenBank/DDBJ whole genome shotgun (WGS) entry which is preliminary data.</text>
</comment>
<dbReference type="RefSeq" id="WP_164307347.1">
    <property type="nucleotide sequence ID" value="NZ_BAABAD010000005.1"/>
</dbReference>
<dbReference type="PANTHER" id="PTHR33371:SF4">
    <property type="entry name" value="INTERMEMBRANE PHOSPHOLIPID TRANSPORT SYSTEM BINDING PROTEIN MLAD"/>
    <property type="match status" value="1"/>
</dbReference>
<evidence type="ECO:0000313" key="4">
    <source>
        <dbReference type="Proteomes" id="UP000602395"/>
    </source>
</evidence>
<evidence type="ECO:0000259" key="2">
    <source>
        <dbReference type="Pfam" id="PF02470"/>
    </source>
</evidence>
<keyword evidence="1" id="KW-0732">Signal</keyword>
<name>A0ABR7WB72_9ACTN</name>